<dbReference type="SUPFAM" id="SSF56349">
    <property type="entry name" value="DNA breaking-rejoining enzymes"/>
    <property type="match status" value="1"/>
</dbReference>
<organism evidence="3 4">
    <name type="scientific">Pseudoalteromonas rubra</name>
    <dbReference type="NCBI Taxonomy" id="43658"/>
    <lineage>
        <taxon>Bacteria</taxon>
        <taxon>Pseudomonadati</taxon>
        <taxon>Pseudomonadota</taxon>
        <taxon>Gammaproteobacteria</taxon>
        <taxon>Alteromonadales</taxon>
        <taxon>Pseudoalteromonadaceae</taxon>
        <taxon>Pseudoalteromonas</taxon>
    </lineage>
</organism>
<evidence type="ECO:0000256" key="1">
    <source>
        <dbReference type="ARBA" id="ARBA00023172"/>
    </source>
</evidence>
<name>A0A4V2E259_9GAMM</name>
<protein>
    <recommendedName>
        <fullName evidence="2">Tyr recombinase domain-containing protein</fullName>
    </recommendedName>
</protein>
<dbReference type="GO" id="GO:0003677">
    <property type="term" value="F:DNA binding"/>
    <property type="evidence" value="ECO:0007669"/>
    <property type="project" value="InterPro"/>
</dbReference>
<accession>A0A4V2E259</accession>
<dbReference type="PROSITE" id="PS51898">
    <property type="entry name" value="TYR_RECOMBINASE"/>
    <property type="match status" value="1"/>
</dbReference>
<feature type="domain" description="Tyr recombinase" evidence="2">
    <location>
        <begin position="1"/>
        <end position="48"/>
    </location>
</feature>
<evidence type="ECO:0000313" key="3">
    <source>
        <dbReference type="EMBL" id="RZM77112.1"/>
    </source>
</evidence>
<dbReference type="GO" id="GO:0015074">
    <property type="term" value="P:DNA integration"/>
    <property type="evidence" value="ECO:0007669"/>
    <property type="project" value="InterPro"/>
</dbReference>
<evidence type="ECO:0000313" key="4">
    <source>
        <dbReference type="Proteomes" id="UP000292345"/>
    </source>
</evidence>
<dbReference type="Gene3D" id="1.10.443.10">
    <property type="entry name" value="Intergrase catalytic core"/>
    <property type="match status" value="1"/>
</dbReference>
<keyword evidence="1" id="KW-0233">DNA recombination</keyword>
<sequence>MRHFFASQMLMAGADPAWLAKQLGHKDWGMIRKVYARWVLEEKPEHRNEIAARLGQSDVLHVSQRNLTAI</sequence>
<comment type="caution">
    <text evidence="3">The sequence shown here is derived from an EMBL/GenBank/DDBJ whole genome shotgun (WGS) entry which is preliminary data.</text>
</comment>
<dbReference type="InterPro" id="IPR011010">
    <property type="entry name" value="DNA_brk_join_enz"/>
</dbReference>
<reference evidence="3 4" key="1">
    <citation type="submission" date="2018-01" db="EMBL/GenBank/DDBJ databases">
        <title>Co-occurrence of chitin degradation, pigmentation and bioactivity in marine Pseudoalteromonas.</title>
        <authorList>
            <person name="Paulsen S."/>
            <person name="Gram L."/>
            <person name="Machado H."/>
        </authorList>
    </citation>
    <scope>NUCLEOTIDE SEQUENCE [LARGE SCALE GENOMIC DNA]</scope>
    <source>
        <strain evidence="3 4">S1946</strain>
    </source>
</reference>
<proteinExistence type="predicted"/>
<dbReference type="Proteomes" id="UP000292345">
    <property type="component" value="Unassembled WGS sequence"/>
</dbReference>
<dbReference type="InterPro" id="IPR013762">
    <property type="entry name" value="Integrase-like_cat_sf"/>
</dbReference>
<gene>
    <name evidence="3" type="ORF">C3B51_17170</name>
</gene>
<dbReference type="EMBL" id="PPUZ01000046">
    <property type="protein sequence ID" value="RZM77112.1"/>
    <property type="molecule type" value="Genomic_DNA"/>
</dbReference>
<dbReference type="InterPro" id="IPR002104">
    <property type="entry name" value="Integrase_catalytic"/>
</dbReference>
<dbReference type="GO" id="GO:0006310">
    <property type="term" value="P:DNA recombination"/>
    <property type="evidence" value="ECO:0007669"/>
    <property type="project" value="UniProtKB-KW"/>
</dbReference>
<dbReference type="AlphaFoldDB" id="A0A4V2E259"/>
<evidence type="ECO:0000259" key="2">
    <source>
        <dbReference type="PROSITE" id="PS51898"/>
    </source>
</evidence>